<name>A0ABR1VUD9_9PEZI</name>
<evidence type="ECO:0000256" key="1">
    <source>
        <dbReference type="SAM" id="MobiDB-lite"/>
    </source>
</evidence>
<feature type="compositionally biased region" description="Basic and acidic residues" evidence="1">
    <location>
        <begin position="401"/>
        <end position="415"/>
    </location>
</feature>
<dbReference type="EMBL" id="JAQQWN010000007">
    <property type="protein sequence ID" value="KAK8074837.1"/>
    <property type="molecule type" value="Genomic_DNA"/>
</dbReference>
<feature type="compositionally biased region" description="Low complexity" evidence="1">
    <location>
        <begin position="429"/>
        <end position="442"/>
    </location>
</feature>
<protein>
    <submittedName>
        <fullName evidence="2">Uncharacterized protein</fullName>
    </submittedName>
</protein>
<sequence length="712" mass="79529">MCHITKLLCEVCKDNPRHLFLPCGDFLSEHVRDENGAIKNHVEPGKRFYCSELKWPLDPDEDRSHWVCNTCLEFGRQSYKDSIEVVGRLNNPKPSHSRYISFLRGQLPSNQSDDDESSTQSAEPGLEHLPIEFSKVAATTLDHLVSLYNNKDFPDHLWEDRVASLDGCYLTVWLPCCPVCKDPTVDPRKGGGIIDVEIELTSELWRWVAAHQKLTPDEAQVFEINIATGFISKACAICCNLETVLRQQIRTYLQDSTCPRSWAVVTWLLSRGMIDKPSYNFSVINLGFPDTMPPANNEIMGLMTRSWEKLTNGLAFGDCVVDSGPPVAYSAPLTRHQKPLMRLDQWVRLVEPQSVKKLHVNHAQSFEVMATDQSIASLVSNMPAGDLRDLRHELGVGPEDDSGRDGDDDSDRSSEPRGNSVEEVDDDNSSVSSNTSYTSYESPAQTPEFHFHPDELKTYTMPRRGLLGNIDSTVCEGCELCTTGMLGKIAIGSVDAHIALWHVLGEFIQTLPAAKTKRHHGHLKADWEEAHEFLGIGVKFAATVRKHPKKYKHKSLLQAGQPTRKINNVIDSLLSEVVRQAGYTSDHASSDISELPIGAVAHVHQPIAEGLLNLYMPEMNYSEGENGSLIVTVEGLAVSNSEWTIQRYRIAKEHREVPVWVFTAPDFEESFAAAAGEGKFVAVMRNSLFGEKVSGRMHEERHGNAHSRVQKP</sequence>
<reference evidence="2 3" key="1">
    <citation type="submission" date="2023-01" db="EMBL/GenBank/DDBJ databases">
        <title>Analysis of 21 Apiospora genomes using comparative genomics revels a genus with tremendous synthesis potential of carbohydrate active enzymes and secondary metabolites.</title>
        <authorList>
            <person name="Sorensen T."/>
        </authorList>
    </citation>
    <scope>NUCLEOTIDE SEQUENCE [LARGE SCALE GENOMIC DNA]</scope>
    <source>
        <strain evidence="2 3">CBS 114990</strain>
    </source>
</reference>
<dbReference type="Proteomes" id="UP001433268">
    <property type="component" value="Unassembled WGS sequence"/>
</dbReference>
<accession>A0ABR1VUD9</accession>
<dbReference type="RefSeq" id="XP_066665777.1">
    <property type="nucleotide sequence ID" value="XM_066813815.1"/>
</dbReference>
<dbReference type="GeneID" id="92046875"/>
<gene>
    <name evidence="2" type="ORF">PG997_009500</name>
</gene>
<organism evidence="2 3">
    <name type="scientific">Apiospora hydei</name>
    <dbReference type="NCBI Taxonomy" id="1337664"/>
    <lineage>
        <taxon>Eukaryota</taxon>
        <taxon>Fungi</taxon>
        <taxon>Dikarya</taxon>
        <taxon>Ascomycota</taxon>
        <taxon>Pezizomycotina</taxon>
        <taxon>Sordariomycetes</taxon>
        <taxon>Xylariomycetidae</taxon>
        <taxon>Amphisphaeriales</taxon>
        <taxon>Apiosporaceae</taxon>
        <taxon>Apiospora</taxon>
    </lineage>
</organism>
<keyword evidence="3" id="KW-1185">Reference proteome</keyword>
<proteinExistence type="predicted"/>
<feature type="region of interest" description="Disordered" evidence="1">
    <location>
        <begin position="392"/>
        <end position="450"/>
    </location>
</feature>
<comment type="caution">
    <text evidence="2">The sequence shown here is derived from an EMBL/GenBank/DDBJ whole genome shotgun (WGS) entry which is preliminary data.</text>
</comment>
<evidence type="ECO:0000313" key="3">
    <source>
        <dbReference type="Proteomes" id="UP001433268"/>
    </source>
</evidence>
<evidence type="ECO:0000313" key="2">
    <source>
        <dbReference type="EMBL" id="KAK8074837.1"/>
    </source>
</evidence>